<name>A0A6G1DST2_9ORYZ</name>
<dbReference type="OrthoDB" id="10577440at2759"/>
<sequence length="93" mass="10349">MITAVSPGIRAFYFYPFGKHKLIKPESLISTARAAELQRRLEETYGKRRGLKRVAAAARERIQETRARLQQQQEEDEPSAESDPAAAASSSAS</sequence>
<evidence type="ECO:0000313" key="3">
    <source>
        <dbReference type="Proteomes" id="UP000479710"/>
    </source>
</evidence>
<comment type="caution">
    <text evidence="2">The sequence shown here is derived from an EMBL/GenBank/DDBJ whole genome shotgun (WGS) entry which is preliminary data.</text>
</comment>
<protein>
    <submittedName>
        <fullName evidence="2">Uncharacterized protein</fullName>
    </submittedName>
</protein>
<dbReference type="AlphaFoldDB" id="A0A6G1DST2"/>
<keyword evidence="3" id="KW-1185">Reference proteome</keyword>
<evidence type="ECO:0000313" key="2">
    <source>
        <dbReference type="EMBL" id="KAF0915580.1"/>
    </source>
</evidence>
<gene>
    <name evidence="2" type="ORF">E2562_036763</name>
</gene>
<proteinExistence type="predicted"/>
<evidence type="ECO:0000256" key="1">
    <source>
        <dbReference type="SAM" id="MobiDB-lite"/>
    </source>
</evidence>
<dbReference type="Proteomes" id="UP000479710">
    <property type="component" value="Unassembled WGS sequence"/>
</dbReference>
<accession>A0A6G1DST2</accession>
<reference evidence="2 3" key="1">
    <citation type="submission" date="2019-11" db="EMBL/GenBank/DDBJ databases">
        <title>Whole genome sequence of Oryza granulata.</title>
        <authorList>
            <person name="Li W."/>
        </authorList>
    </citation>
    <scope>NUCLEOTIDE SEQUENCE [LARGE SCALE GENOMIC DNA]</scope>
    <source>
        <strain evidence="3">cv. Menghai</strain>
        <tissue evidence="2">Leaf</tissue>
    </source>
</reference>
<organism evidence="2 3">
    <name type="scientific">Oryza meyeriana var. granulata</name>
    <dbReference type="NCBI Taxonomy" id="110450"/>
    <lineage>
        <taxon>Eukaryota</taxon>
        <taxon>Viridiplantae</taxon>
        <taxon>Streptophyta</taxon>
        <taxon>Embryophyta</taxon>
        <taxon>Tracheophyta</taxon>
        <taxon>Spermatophyta</taxon>
        <taxon>Magnoliopsida</taxon>
        <taxon>Liliopsida</taxon>
        <taxon>Poales</taxon>
        <taxon>Poaceae</taxon>
        <taxon>BOP clade</taxon>
        <taxon>Oryzoideae</taxon>
        <taxon>Oryzeae</taxon>
        <taxon>Oryzinae</taxon>
        <taxon>Oryza</taxon>
        <taxon>Oryza meyeriana</taxon>
    </lineage>
</organism>
<feature type="region of interest" description="Disordered" evidence="1">
    <location>
        <begin position="60"/>
        <end position="93"/>
    </location>
</feature>
<dbReference type="EMBL" id="SPHZ02000006">
    <property type="protein sequence ID" value="KAF0915580.1"/>
    <property type="molecule type" value="Genomic_DNA"/>
</dbReference>
<feature type="compositionally biased region" description="Low complexity" evidence="1">
    <location>
        <begin position="81"/>
        <end position="93"/>
    </location>
</feature>